<dbReference type="PANTHER" id="PTHR47163">
    <property type="entry name" value="DDE_TNP_IS1595 DOMAIN-CONTAINING PROTEIN"/>
    <property type="match status" value="1"/>
</dbReference>
<protein>
    <submittedName>
        <fullName evidence="2">Uncharacterized protein</fullName>
    </submittedName>
</protein>
<dbReference type="VEuPathDB" id="MicrosporidiaDB:HERIO_1513"/>
<accession>A0A1X0QA25</accession>
<feature type="transmembrane region" description="Helical" evidence="1">
    <location>
        <begin position="21"/>
        <end position="41"/>
    </location>
</feature>
<name>A0A1X0QA25_9MICR</name>
<dbReference type="PANTHER" id="PTHR47163:SF2">
    <property type="entry name" value="SI:DKEY-17M8.2"/>
    <property type="match status" value="1"/>
</dbReference>
<dbReference type="VEuPathDB" id="MicrosporidiaDB:A0H76_2842"/>
<keyword evidence="1" id="KW-1133">Transmembrane helix</keyword>
<sequence length="132" mass="15283">MRFHLDINRDTIKVDNQKKGVWVFGLADLSFTSAKILLHVVPNRTASMFLPINEKVCLPGIVIHSNEWRIYIFIGNGNLRFSHLTIYHTEIFVNRQIFVHTQNIESAGNKCKYVLKIHKGIVASKDNFILKY</sequence>
<gene>
    <name evidence="2" type="ORF">HERIO_1513</name>
</gene>
<proteinExistence type="predicted"/>
<dbReference type="EMBL" id="LVKB01000077">
    <property type="protein sequence ID" value="ORD96565.1"/>
    <property type="molecule type" value="Genomic_DNA"/>
</dbReference>
<evidence type="ECO:0000313" key="2">
    <source>
        <dbReference type="EMBL" id="ORD96565.1"/>
    </source>
</evidence>
<organism evidence="2 3">
    <name type="scientific">Hepatospora eriocheir</name>
    <dbReference type="NCBI Taxonomy" id="1081669"/>
    <lineage>
        <taxon>Eukaryota</taxon>
        <taxon>Fungi</taxon>
        <taxon>Fungi incertae sedis</taxon>
        <taxon>Microsporidia</taxon>
        <taxon>Hepatosporidae</taxon>
        <taxon>Hepatospora</taxon>
    </lineage>
</organism>
<keyword evidence="1" id="KW-0472">Membrane</keyword>
<evidence type="ECO:0000313" key="3">
    <source>
        <dbReference type="Proteomes" id="UP000192356"/>
    </source>
</evidence>
<keyword evidence="1" id="KW-0812">Transmembrane</keyword>
<dbReference type="AlphaFoldDB" id="A0A1X0QA25"/>
<dbReference type="OrthoDB" id="6611384at2759"/>
<comment type="caution">
    <text evidence="2">The sequence shown here is derived from an EMBL/GenBank/DDBJ whole genome shotgun (WGS) entry which is preliminary data.</text>
</comment>
<dbReference type="Proteomes" id="UP000192356">
    <property type="component" value="Unassembled WGS sequence"/>
</dbReference>
<keyword evidence="3" id="KW-1185">Reference proteome</keyword>
<dbReference type="InterPro" id="IPR053164">
    <property type="entry name" value="IS1016-like_transposase"/>
</dbReference>
<evidence type="ECO:0000256" key="1">
    <source>
        <dbReference type="SAM" id="Phobius"/>
    </source>
</evidence>
<reference evidence="2 3" key="1">
    <citation type="journal article" date="2017" name="Environ. Microbiol.">
        <title>Decay of the glycolytic pathway and adaptation to intranuclear parasitism within Enterocytozoonidae microsporidia.</title>
        <authorList>
            <person name="Wiredu Boakye D."/>
            <person name="Jaroenlak P."/>
            <person name="Prachumwat A."/>
            <person name="Williams T.A."/>
            <person name="Bateman K.S."/>
            <person name="Itsathitphaisarn O."/>
            <person name="Sritunyalucksana K."/>
            <person name="Paszkiewicz K.H."/>
            <person name="Moore K.A."/>
            <person name="Stentiford G.D."/>
            <person name="Williams B.A."/>
        </authorList>
    </citation>
    <scope>NUCLEOTIDE SEQUENCE [LARGE SCALE GENOMIC DNA]</scope>
    <source>
        <strain evidence="2 3">GB1</strain>
    </source>
</reference>